<keyword evidence="6" id="KW-1185">Reference proteome</keyword>
<name>A0A4U8PYZ3_9FIRM</name>
<keyword evidence="2" id="KW-0238">DNA-binding</keyword>
<dbReference type="Proteomes" id="UP000306509">
    <property type="component" value="Unassembled WGS sequence"/>
</dbReference>
<evidence type="ECO:0000256" key="3">
    <source>
        <dbReference type="ARBA" id="ARBA00023163"/>
    </source>
</evidence>
<evidence type="ECO:0000256" key="2">
    <source>
        <dbReference type="ARBA" id="ARBA00023125"/>
    </source>
</evidence>
<dbReference type="InterPro" id="IPR011051">
    <property type="entry name" value="RmlC_Cupin_sf"/>
</dbReference>
<evidence type="ECO:0000313" key="6">
    <source>
        <dbReference type="Proteomes" id="UP000306509"/>
    </source>
</evidence>
<proteinExistence type="predicted"/>
<dbReference type="SMART" id="SM00342">
    <property type="entry name" value="HTH_ARAC"/>
    <property type="match status" value="1"/>
</dbReference>
<evidence type="ECO:0000313" key="5">
    <source>
        <dbReference type="EMBL" id="TLC97594.1"/>
    </source>
</evidence>
<dbReference type="PANTHER" id="PTHR43280:SF2">
    <property type="entry name" value="HTH-TYPE TRANSCRIPTIONAL REGULATOR EXSA"/>
    <property type="match status" value="1"/>
</dbReference>
<dbReference type="Pfam" id="PF12833">
    <property type="entry name" value="HTH_18"/>
    <property type="match status" value="1"/>
</dbReference>
<accession>A0A4U8PYZ3</accession>
<dbReference type="InterPro" id="IPR014710">
    <property type="entry name" value="RmlC-like_jellyroll"/>
</dbReference>
<evidence type="ECO:0000256" key="1">
    <source>
        <dbReference type="ARBA" id="ARBA00023015"/>
    </source>
</evidence>
<dbReference type="GO" id="GO:0043565">
    <property type="term" value="F:sequence-specific DNA binding"/>
    <property type="evidence" value="ECO:0007669"/>
    <property type="project" value="InterPro"/>
</dbReference>
<dbReference type="STRING" id="180332.GCA_000797495_05712"/>
<gene>
    <name evidence="5" type="primary">yesS_8</name>
    <name evidence="5" type="ORF">DSM106044_05548</name>
</gene>
<dbReference type="Gene3D" id="1.10.10.60">
    <property type="entry name" value="Homeodomain-like"/>
    <property type="match status" value="2"/>
</dbReference>
<dbReference type="Pfam" id="PF07883">
    <property type="entry name" value="Cupin_2"/>
    <property type="match status" value="1"/>
</dbReference>
<dbReference type="AlphaFoldDB" id="A0A4U8PYZ3"/>
<dbReference type="SUPFAM" id="SSF46689">
    <property type="entry name" value="Homeodomain-like"/>
    <property type="match status" value="2"/>
</dbReference>
<dbReference type="Gene3D" id="2.60.120.10">
    <property type="entry name" value="Jelly Rolls"/>
    <property type="match status" value="1"/>
</dbReference>
<dbReference type="RefSeq" id="WP_027294397.1">
    <property type="nucleotide sequence ID" value="NZ_CABMJZ010000139.1"/>
</dbReference>
<dbReference type="InterPro" id="IPR013096">
    <property type="entry name" value="Cupin_2"/>
</dbReference>
<keyword evidence="1" id="KW-0805">Transcription regulation</keyword>
<keyword evidence="3" id="KW-0804">Transcription</keyword>
<dbReference type="PANTHER" id="PTHR43280">
    <property type="entry name" value="ARAC-FAMILY TRANSCRIPTIONAL REGULATOR"/>
    <property type="match status" value="1"/>
</dbReference>
<protein>
    <submittedName>
        <fullName evidence="5">HTH-type transcriptional regulator YesS</fullName>
    </submittedName>
</protein>
<evidence type="ECO:0000259" key="4">
    <source>
        <dbReference type="PROSITE" id="PS01124"/>
    </source>
</evidence>
<sequence length="288" mass="34393">MESYTHEFIEPNDAIDINLNYSIDEGSVVPKHFHDWIEIVYLVKGSLEVYDNNRMIPLKENDFVIINTMSIHSTRCIGGNQAILLQIPIAFLKKFMPDVVNYSFEIDLDTEDERVKTRLNRIRMLMQDLLLAYEIKAEGYIFRCYSLVFELLYICIHSFSRRIDEVTMMKSQKNQLRMRQIMDYVNQHYNEEVTLHDIADTVGLNQIYFSRFFKQQTGITFLEYLNTVRMEKIHKELLHTDYCIKDILEKNHFYNYKLFMRMFKNAYGCTPKELRKRFSAGNPETGRF</sequence>
<dbReference type="InterPro" id="IPR018060">
    <property type="entry name" value="HTH_AraC"/>
</dbReference>
<feature type="domain" description="HTH araC/xylS-type" evidence="4">
    <location>
        <begin position="179"/>
        <end position="277"/>
    </location>
</feature>
<dbReference type="InterPro" id="IPR009057">
    <property type="entry name" value="Homeodomain-like_sf"/>
</dbReference>
<dbReference type="GO" id="GO:0003700">
    <property type="term" value="F:DNA-binding transcription factor activity"/>
    <property type="evidence" value="ECO:0007669"/>
    <property type="project" value="InterPro"/>
</dbReference>
<comment type="caution">
    <text evidence="5">The sequence shown here is derived from an EMBL/GenBank/DDBJ whole genome shotgun (WGS) entry which is preliminary data.</text>
</comment>
<reference evidence="5 6" key="1">
    <citation type="journal article" date="2019" name="Anaerobe">
        <title>Detection of Robinsoniella peoriensis in multiple bone samples of a trauma patient.</title>
        <authorList>
            <person name="Schrottner P."/>
            <person name="Hartwich K."/>
            <person name="Bunk B."/>
            <person name="Schober I."/>
            <person name="Helbig S."/>
            <person name="Rudolph W.W."/>
            <person name="Gunzer F."/>
        </authorList>
    </citation>
    <scope>NUCLEOTIDE SEQUENCE [LARGE SCALE GENOMIC DNA]</scope>
    <source>
        <strain evidence="5 6">DSM 106044</strain>
    </source>
</reference>
<dbReference type="EMBL" id="QGQD01000115">
    <property type="protein sequence ID" value="TLC97594.1"/>
    <property type="molecule type" value="Genomic_DNA"/>
</dbReference>
<dbReference type="PROSITE" id="PS01124">
    <property type="entry name" value="HTH_ARAC_FAMILY_2"/>
    <property type="match status" value="1"/>
</dbReference>
<dbReference type="SUPFAM" id="SSF51182">
    <property type="entry name" value="RmlC-like cupins"/>
    <property type="match status" value="1"/>
</dbReference>
<organism evidence="5 6">
    <name type="scientific">Robinsoniella peoriensis</name>
    <dbReference type="NCBI Taxonomy" id="180332"/>
    <lineage>
        <taxon>Bacteria</taxon>
        <taxon>Bacillati</taxon>
        <taxon>Bacillota</taxon>
        <taxon>Clostridia</taxon>
        <taxon>Lachnospirales</taxon>
        <taxon>Lachnospiraceae</taxon>
        <taxon>Robinsoniella</taxon>
    </lineage>
</organism>